<organism evidence="2">
    <name type="scientific">Caenorhabditis brenneri</name>
    <name type="common">Nematode worm</name>
    <dbReference type="NCBI Taxonomy" id="135651"/>
    <lineage>
        <taxon>Eukaryota</taxon>
        <taxon>Metazoa</taxon>
        <taxon>Ecdysozoa</taxon>
        <taxon>Nematoda</taxon>
        <taxon>Chromadorea</taxon>
        <taxon>Rhabditida</taxon>
        <taxon>Rhabditina</taxon>
        <taxon>Rhabditomorpha</taxon>
        <taxon>Rhabditoidea</taxon>
        <taxon>Rhabditidae</taxon>
        <taxon>Peloderinae</taxon>
        <taxon>Caenorhabditis</taxon>
    </lineage>
</organism>
<evidence type="ECO:0000313" key="1">
    <source>
        <dbReference type="EMBL" id="EGT32725.1"/>
    </source>
</evidence>
<dbReference type="EMBL" id="GL379897">
    <property type="protein sequence ID" value="EGT32725.1"/>
    <property type="molecule type" value="Genomic_DNA"/>
</dbReference>
<reference evidence="2" key="1">
    <citation type="submission" date="2011-07" db="EMBL/GenBank/DDBJ databases">
        <authorList>
            <consortium name="Caenorhabditis brenneri Sequencing and Analysis Consortium"/>
            <person name="Wilson R.K."/>
        </authorList>
    </citation>
    <scope>NUCLEOTIDE SEQUENCE [LARGE SCALE GENOMIC DNA]</scope>
    <source>
        <strain evidence="2">PB2801</strain>
    </source>
</reference>
<keyword evidence="2" id="KW-1185">Reference proteome</keyword>
<name>G0NJU7_CAEBE</name>
<dbReference type="HOGENOM" id="CLU_3260990_0_0_1"/>
<dbReference type="Proteomes" id="UP000008068">
    <property type="component" value="Unassembled WGS sequence"/>
</dbReference>
<proteinExistence type="predicted"/>
<accession>G0NJU7</accession>
<sequence length="42" mass="4761">MAMAVEMGRRIPVMSVKADFMPSQSTQIIAEMKAQLLIYMNK</sequence>
<dbReference type="InParanoid" id="G0NJU7"/>
<dbReference type="AlphaFoldDB" id="G0NJU7"/>
<evidence type="ECO:0000313" key="2">
    <source>
        <dbReference type="Proteomes" id="UP000008068"/>
    </source>
</evidence>
<protein>
    <submittedName>
        <fullName evidence="1">Uncharacterized protein</fullName>
    </submittedName>
</protein>
<gene>
    <name evidence="1" type="ORF">CAEBREN_13419</name>
</gene>